<keyword evidence="7" id="KW-0479">Metal-binding</keyword>
<dbReference type="PROSITE" id="PS51284">
    <property type="entry name" value="DOC"/>
    <property type="match status" value="1"/>
</dbReference>
<dbReference type="InterPro" id="IPR001841">
    <property type="entry name" value="Znf_RING"/>
</dbReference>
<keyword evidence="6" id="KW-0808">Transferase</keyword>
<dbReference type="CDD" id="cd19799">
    <property type="entry name" value="Bbox2_MYCBP2"/>
    <property type="match status" value="1"/>
</dbReference>
<feature type="repeat" description="RCC1" evidence="14">
    <location>
        <begin position="910"/>
        <end position="977"/>
    </location>
</feature>
<dbReference type="Proteomes" id="UP000285301">
    <property type="component" value="Unassembled WGS sequence"/>
</dbReference>
<dbReference type="Gene3D" id="2.60.40.10">
    <property type="entry name" value="Immunoglobulins"/>
    <property type="match status" value="1"/>
</dbReference>
<dbReference type="InterPro" id="IPR013783">
    <property type="entry name" value="Ig-like_fold"/>
</dbReference>
<keyword evidence="9 13" id="KW-0863">Zinc-finger</keyword>
<feature type="region of interest" description="Disordered" evidence="15">
    <location>
        <begin position="3148"/>
        <end position="3167"/>
    </location>
</feature>
<dbReference type="PROSITE" id="PS50012">
    <property type="entry name" value="RCC1_3"/>
    <property type="match status" value="3"/>
</dbReference>
<dbReference type="InterPro" id="IPR014756">
    <property type="entry name" value="Ig_E-set"/>
</dbReference>
<sequence length="4732" mass="521981">MAALSLEAEFEAMFRAKHAIGNCQTICDRKEPFERNKQRSKLEQLYNQHLNLQFYCDQLRSDDNYSGGSQKGKNAARNTESGVPIMELSSNASNFAVYASVRQAVIEHRLRQAAIFCNLNLKGFISDENADNDTEKPNTEPFCSIPKMVGVGLSVVFELIRESRSTNFSLCSRALHALLDTLQGLQPEGLKNLSSSYQTPDVESTDSLTMESLMKSFACSSLLSLVVARGDTGKMLTAVSALLTNPHFVHNNDEIETPAILMSLQRCVHTMLLGKTTRPHWLTHGFPKKSLCDSFIVQFQNGSFPNHRHTSLAFDGKYLYIYNNDILHKIGSGYGGTLKGQCVMSRKLISSKKDNSDCGWIGYVRGYLYFQSNNWSKNELIKLDTESLKEVGLVTLGVSNWGPSVCTTDGDFLLLITAAKDDSFILRTLKPSTSAAPPGIPQASTNSPSYLMPVVQELPLKLAHKCFIFCGGLGNSIFENPAEADSSGQKSASSFKSISVDDEIFQVTIGKDFAVIRCQNGKVFFSGKAQSLGIKQNGIGTKWSELPITKSPKISNISVGHESAHCLLVSEDGSVYFAGLAKRGEDGDQYRGRRQPKAVKPKKMIKMEGKIVVQTACNHGTSALVTKDGELYMFGKDANHSDKNTGQVTTLKNVFVTQVSLGKAHTVVLSNKGHVFTFGFNHKGQCGHDHAQQSSSVMSTNTAKSNPFSLTLGSEENDLHTDQQLDMSEDIEPVCASKNHRWKYDQCMICTSCGECTGYGPSCVASGRSEIRNPGMPCGCGAGDSGCADCGICKACDSSVKEPIFEDNSVPAAFDFYKDSYNHIVANAIASGIDIEINPRNSPNILGAFQEVNDPQYEELGAAFLKGHLPASAVQKLNAGLARLDRRRIALDAHLNRRLRHINRVYKNIGNLVDRGVSHDFESIEMFAPGVLGEETNAGSDCENSKLSSLPPTKLNITQKITQIACGLHHTVLLSQNGEVFTFGSNQQGQLGVGDFVIREKPVKIPINATITQIAAGSNHTVLLTSHGQVYTFGSNQKGQLGRSPSAIDCYWNASPGLVPNIGSQYGRRATWIGASGYYTFIKVDESLINPSTLPSARVLANKRCIVIVAPEDSANDIKQLDSETRFNSLVINRADGVCKTFATPDQLDLSSFSSVCLDDLYDILWTYNSENYVVNRYNIITSAIKTLNPFCSGNPFRCVPSILSPEIALPNKSVIPVSIHTTSLNLLCALETLTTAHQLGLTVKDDEQSKNQISKTFNKDDFSIVNRFESHGGGWGYSGHSVEAIRFMADSDIIVGGFGLFGGRGEYIAKLRLFDIGLDGGEQEGDGEILVETDEVPYECAPRHKYPILFEEPVQLQANRWYVAWARISGPSSDCGSSGQSVVNSEDQVTFYFKSSKKSNNGTDVNAGQIPQILYKTITSPEQSGQSSSRAQCDQLDKNTCLLSREFSMGVTTDCFTALLRLLRWSWQSFKANLCEMESIASSKTLTADALISELRHLGYISCACLHLLQVYVNEIFPSNQPTKQSSNSDLSKLADCVGDTRTLMKMILSDPPNVVSLKNHRDGEKLLELPALLNQVMGECQQAFMSCYQAFYPSPTLRWRALCDLLLTLDVPWTQSHTDNLLAAMLASLCTPAVRLISTFPLYQGLDVPSLQSPSGITSPLSGNNGIENIFSRDPILVEKMLERSDKEGCHSGLDCSFRDVLVKLLAIVGQPIECLLFSQDMSEPINEECQIPEQSPPSSKVVEHTCNLLSALLSELVAQATGIGFDIQTPIPQTLHVLPSRFSRVSQNRTWNTGNGSPDAICFSVDRPSISIVGITVYGGVGSEWHYELELLDYQGSNMSSGNTDRVYRDPSQNHQWRTIETCRGTYTIEDKSSDVTELRFERPIPIREKIKYAIRLKNRGPRTNNGDGGLTHVRGPDGTTFTFSDCSLSYNGTNHTRGQIPQILYYSSPPNAQHKEASTNYIGDEFQARKNILAISEAIFVFSVDLLHQFQEIRNFERSLDISSSHLVSKLLPSVLSLLAPIATTDPKIATQILSMVKQLLPLVCNLNKISDDENGTNANYPPSSPSLKTLVTTSKHYVIVESDHPYKPAGISSNRVSFPKSIKWMSLEFDSRSGTAQPEDVLKVYFSSSPKMQNTLEDSKEPIESKESPSFSSHWILLRKFSGRPLSESWPISSVLLPGNEVLFSLETASDYVKDDKACYYGFRCQVIGYENPVIDGLYFGFQLLEQELQYLGAICVSSLLSRSLVLPPLYGECEHDDEEIVKKFQTHSALLFKGLNLAHPPTALEALEGVLPLSHEKPFLKDFVHCTPGTSGGRLAAWLQPESYVDPSNCEITCISSTGKDIQCGWPTIITITTKDQYGNIVNAPFLKVEVFAQPFHTNTSSASDKQPKVSKTEVNENTAFGGLPPPPQSIAYAITCQDKMMYHAITMMKVYENYSFEELRFAAPIKKRNTEAMLVRPNNDGTYIANWTPGTAGWYQLKVLIDGTSIGASHSVQVGEAPKGTNPVPVSQLIPINKVKPQPCRKRKFIAKNSSGLRVRALPSLQSEQIGIIQVNDVITISDELENDDGIWVRLSPESVKKFCNTSQQNVESWCLQYNQHLGKKLLIPVDENKRLMNGVPLNFIESNAMKRKYEKLSHSHEDVLGLFHVIKCGVSGHNIRSRPNLRAPPIGALVLGNVVGVIQSIVNMDGKWLKLDDESKKRYCFNSDGDAWTLAQSASEVQYLQHEAECMHIVCTDESDSDEHKLATTKTVNDFVLNVKDLASTPKDVPSLSNSGNIFDKSSSVRDLMSFTNLSHSGASESEVDSLCSSSIDANASITSLAAGTFAESEKTETDSASSTSSAATANSRIVVLQKKLTEAGTTNVSPARKSSISSSHLPELIGVSVKELVKAIGSREGSPTPPGTPSSKHSSRSSSPITSLVRRSSATSASQISTRSVSTRRTTGTIVDSTNSNNVSLTEKKESSVRQMSQKSTQTSPPSELKVSKSGSVSDTTQSSIKSNVIIKEEKSTRQARSKRERPDSPVLIQSHLFQQNSQSIQKQHPIKEAMSNCVAECLRAVFAAFIWHEGILHDAMAAASYLKFNANISKTSMKKIKKDDANETSLVKYRTQSGSSKQKARFRHSLEVSQLSALQQECYENGNLELNKPISESDQNPENLELKEEHQNETEIEAESHCVPETLVYLLTLWEGVSKACLVSIANPPPSVTTPNESPAMTPVQMFNRIMPNRHQAEIIQEQRPSYNFCRKRRQAIKSKHTVQGYLNQKYQMPLVHKFEHSQAALANGIPKNLPESKDLTVCELCGNSYPYPVTHHMRQAHPGCGEHSGGKGYNSSGSFCGGWAGHCGDGGIATSNWYLICDRCRDKFMSMRRTVKHPGNSSDSNLPTKSDTSSNKPQLTLSYVDVHQIVKENALFLLKLASASEDANDISIPQNRQIQEFSISSSTFQCLEALGIHQNIYKQRLAEEHLSEDEIRAIQNGRPSTSDYDNDNKISILTKEAGQKSERAEFHRSVSIGLSEYPQEHAAATLRKRATSNESTGTYLLCQPSSPLTKLIKICEQQKSSPYSSRHPSQSFPLQRPVLSFVFQQHDLNGLSIAMKNAIRKVACRSYALNALNWLLRTVTQPVALHDLMWSFVCALTPRSQESKAENEENPVNVAASDKREALDSDMPYHSNSGVSLHPVSDLVIAGDSVKPLLEAFHSVLQTISDIMPLLPIGSPLQQIAIRCFCLHFEPSDHSFLHRCHVFSNISKILSRGEEETNIEDQSSNSPIKFQSAVLETLQDITQQLELKASSRQAMIGSLTDNSTETFWESGDEDRNKMKVINVLCNSVDLKMKFLYIHIDNCRDLGSKISQVTIKCGSLGYTEQQLMKLETIAIDNRFAGWLNWPLPHLENTNMIRIEMKGPDNTLRLRQVKILGFAEARIGECIKSLSNYAHIQQLNCESETLRVFRLLTSQVFGKLISGSENDSGDGAKFEQNGDIGENGPSSGDGTDLREHMVGILFSRSSKLTNLQKQVCSHIVQSIRVETLRVREEWETLLCSKSGSVNCASEIPLDAYCFELLSMVLALSGSKTGRQYLSQQNNLLLDLLSLLHTGSARVQRQVTSLLRRVLPEIQPTSFAAIVNVDSLPPSDFLAANNKEGEFDLHKAGVLDVFLACIAKALTVQTKIKGTSTSTNKGLQLVTLATSIHPRDNLGSRWWLRGCMSRKLAEVIIQLLKDMAVGKLGEQWASITRNATADSIINLTRMTEKYRYPHECMKTPTLWLALASLCVLDQENAERLSSSHWVASAAGDQANGNQPQQPSRPCCDNHDDNETLAIILCTTCGNLCGDCDRYLHLHRKTRTHQRQIFKEEEEAIKVDLHEGCGRTKLFWLMALADSKTLKAMVEFRGESNRTKLAITCPSNVSGPVTGICRFCGATGTSGLLAIGNVCGDGECQEHARNVCEKTLNCGHPCNGVKNESPCLPCLHGCSKAELKQDGDDMCMICFTEALSCAPVIQLHCGHLFHLHCCKTVLQRRWPGPRITFSFSFCPICKEPMSHPSLEYLLESIRSLYEDVKRKALMRLEYEGLDRSEAITTPGARFFNNPIDYAMERYAYYVCHKCEKAYYGGEARCDAEAGIGEDYDPSELVCGACSDVTQAQMCPKHGTDFLEYKCRYCCSVAVFFCFGTTHFCNACHDDFQRVTNIPKQELPQCPAGPRAKSLEGSECPLHVKHPPTGEEFALGCGVCRNAHTF</sequence>
<evidence type="ECO:0000256" key="1">
    <source>
        <dbReference type="ARBA" id="ARBA00000333"/>
    </source>
</evidence>
<feature type="repeat" description="RCC1" evidence="14">
    <location>
        <begin position="1028"/>
        <end position="1086"/>
    </location>
</feature>
<dbReference type="Gene3D" id="3.30.40.10">
    <property type="entry name" value="Zinc/RING finger domain, C3HC4 (zinc finger)"/>
    <property type="match status" value="1"/>
</dbReference>
<evidence type="ECO:0000256" key="7">
    <source>
        <dbReference type="ARBA" id="ARBA00022723"/>
    </source>
</evidence>
<dbReference type="InterPro" id="IPR009091">
    <property type="entry name" value="RCC1/BLIP-II"/>
</dbReference>
<evidence type="ECO:0000256" key="15">
    <source>
        <dbReference type="SAM" id="MobiDB-lite"/>
    </source>
</evidence>
<feature type="compositionally biased region" description="Polar residues" evidence="15">
    <location>
        <begin position="3378"/>
        <end position="3394"/>
    </location>
</feature>
<dbReference type="Pfam" id="PF13540">
    <property type="entry name" value="RCC1_2"/>
    <property type="match status" value="1"/>
</dbReference>
<accession>A0A3S4RKN2</accession>
<dbReference type="Pfam" id="PF08005">
    <property type="entry name" value="PHR"/>
    <property type="match status" value="2"/>
</dbReference>
<dbReference type="OrthoDB" id="6504512at2759"/>
<dbReference type="PROSITE" id="PS50089">
    <property type="entry name" value="ZF_RING_2"/>
    <property type="match status" value="1"/>
</dbReference>
<evidence type="ECO:0000256" key="11">
    <source>
        <dbReference type="ARBA" id="ARBA00022833"/>
    </source>
</evidence>
<dbReference type="GO" id="GO:0016567">
    <property type="term" value="P:protein ubiquitination"/>
    <property type="evidence" value="ECO:0007669"/>
    <property type="project" value="UniProtKB-UniPathway"/>
</dbReference>
<feature type="region of interest" description="Disordered" evidence="15">
    <location>
        <begin position="3968"/>
        <end position="3992"/>
    </location>
</feature>
<comment type="caution">
    <text evidence="18">The sequence shown here is derived from an EMBL/GenBank/DDBJ whole genome shotgun (WGS) entry which is preliminary data.</text>
</comment>
<feature type="compositionally biased region" description="Polar residues" evidence="15">
    <location>
        <begin position="2951"/>
        <end position="2962"/>
    </location>
</feature>
<feature type="domain" description="DOC" evidence="17">
    <location>
        <begin position="3760"/>
        <end position="3943"/>
    </location>
</feature>
<keyword evidence="11" id="KW-0862">Zinc</keyword>
<dbReference type="SUPFAM" id="SSF81296">
    <property type="entry name" value="E set domains"/>
    <property type="match status" value="1"/>
</dbReference>
<dbReference type="InterPro" id="IPR004939">
    <property type="entry name" value="APC_su10/DOC_dom"/>
</dbReference>
<evidence type="ECO:0000256" key="6">
    <source>
        <dbReference type="ARBA" id="ARBA00022679"/>
    </source>
</evidence>
<feature type="domain" description="RING-type" evidence="16">
    <location>
        <begin position="4482"/>
        <end position="4533"/>
    </location>
</feature>
<dbReference type="GO" id="GO:0007411">
    <property type="term" value="P:axon guidance"/>
    <property type="evidence" value="ECO:0007669"/>
    <property type="project" value="TreeGrafter"/>
</dbReference>
<dbReference type="PANTHER" id="PTHR45943">
    <property type="entry name" value="E3 UBIQUITIN-PROTEIN LIGASE MYCBP2"/>
    <property type="match status" value="1"/>
</dbReference>
<dbReference type="UniPathway" id="UPA00143"/>
<feature type="region of interest" description="Disordered" evidence="15">
    <location>
        <begin position="3374"/>
        <end position="3394"/>
    </location>
</feature>
<dbReference type="SUPFAM" id="SSF50985">
    <property type="entry name" value="RCC1/BLIP-II"/>
    <property type="match status" value="1"/>
</dbReference>
<feature type="compositionally biased region" description="Polar residues" evidence="15">
    <location>
        <begin position="2970"/>
        <end position="2983"/>
    </location>
</feature>
<dbReference type="Pfam" id="PF00415">
    <property type="entry name" value="RCC1"/>
    <property type="match status" value="2"/>
</dbReference>
<comment type="subcellular location">
    <subcellularLocation>
        <location evidence="2">Cell projection</location>
        <location evidence="2">Axon</location>
    </subcellularLocation>
</comment>
<evidence type="ECO:0000259" key="17">
    <source>
        <dbReference type="PROSITE" id="PS51284"/>
    </source>
</evidence>
<proteinExistence type="inferred from homology"/>
<feature type="compositionally biased region" description="Polar residues" evidence="15">
    <location>
        <begin position="2926"/>
        <end position="2937"/>
    </location>
</feature>
<feature type="compositionally biased region" description="Low complexity" evidence="15">
    <location>
        <begin position="2910"/>
        <end position="2924"/>
    </location>
</feature>
<dbReference type="InterPro" id="IPR008979">
    <property type="entry name" value="Galactose-bd-like_sf"/>
</dbReference>
<dbReference type="CDD" id="cd16463">
    <property type="entry name" value="RING-H2_PHR"/>
    <property type="match status" value="1"/>
</dbReference>
<dbReference type="InterPro" id="IPR038648">
    <property type="entry name" value="PHR_sf"/>
</dbReference>
<dbReference type="InterPro" id="IPR012983">
    <property type="entry name" value="PHR"/>
</dbReference>
<feature type="compositionally biased region" description="Polar residues" evidence="15">
    <location>
        <begin position="2990"/>
        <end position="3004"/>
    </location>
</feature>
<keyword evidence="8" id="KW-0677">Repeat</keyword>
<evidence type="ECO:0000256" key="4">
    <source>
        <dbReference type="ARBA" id="ARBA00005415"/>
    </source>
</evidence>
<evidence type="ECO:0000256" key="14">
    <source>
        <dbReference type="PROSITE-ProRule" id="PRU00235"/>
    </source>
</evidence>
<comment type="similarity">
    <text evidence="4">Belongs to the RING-Cys relay (RCR) family.</text>
</comment>
<comment type="catalytic activity">
    <reaction evidence="1">
        <text>[E2 ubiquitin-conjugating enzyme]-S-ubiquitinyl-L-cysteine + [acceptor protein]-L-threonine = [E2 ubiquitin-conjugating enzyme]-L-cysteine + [acceptor protein]-3-O-ubiquitinyl-L-threonine.</text>
        <dbReference type="EC" id="2.3.2.33"/>
    </reaction>
</comment>
<dbReference type="PROSITE" id="PS00626">
    <property type="entry name" value="RCC1_2"/>
    <property type="match status" value="2"/>
</dbReference>
<evidence type="ECO:0000256" key="3">
    <source>
        <dbReference type="ARBA" id="ARBA00004906"/>
    </source>
</evidence>
<evidence type="ECO:0000256" key="13">
    <source>
        <dbReference type="PROSITE-ProRule" id="PRU00175"/>
    </source>
</evidence>
<name>A0A3S4RKN2_9ACAR</name>
<dbReference type="SUPFAM" id="SSF57850">
    <property type="entry name" value="RING/U-box"/>
    <property type="match status" value="1"/>
</dbReference>
<feature type="region of interest" description="Disordered" evidence="15">
    <location>
        <begin position="2829"/>
        <end position="2849"/>
    </location>
</feature>
<feature type="compositionally biased region" description="Low complexity" evidence="15">
    <location>
        <begin position="2839"/>
        <end position="2849"/>
    </location>
</feature>
<evidence type="ECO:0000313" key="19">
    <source>
        <dbReference type="Proteomes" id="UP000285301"/>
    </source>
</evidence>
<dbReference type="Gene3D" id="2.130.10.30">
    <property type="entry name" value="Regulator of chromosome condensation 1/beta-lactamase-inhibitor protein II"/>
    <property type="match status" value="2"/>
</dbReference>
<dbReference type="SMART" id="SM00184">
    <property type="entry name" value="RING"/>
    <property type="match status" value="1"/>
</dbReference>
<evidence type="ECO:0000256" key="2">
    <source>
        <dbReference type="ARBA" id="ARBA00004489"/>
    </source>
</evidence>
<keyword evidence="10" id="KW-0833">Ubl conjugation pathway</keyword>
<dbReference type="GO" id="GO:0005886">
    <property type="term" value="C:plasma membrane"/>
    <property type="evidence" value="ECO:0007669"/>
    <property type="project" value="TreeGrafter"/>
</dbReference>
<dbReference type="PANTHER" id="PTHR45943:SF1">
    <property type="entry name" value="E3 UBIQUITIN-PROTEIN LIGASE MYCBP2"/>
    <property type="match status" value="1"/>
</dbReference>
<evidence type="ECO:0000256" key="10">
    <source>
        <dbReference type="ARBA" id="ARBA00022786"/>
    </source>
</evidence>
<gene>
    <name evidence="18" type="ORF">B4U79_13285</name>
</gene>
<dbReference type="GO" id="GO:0099174">
    <property type="term" value="P:regulation of presynapse organization"/>
    <property type="evidence" value="ECO:0007669"/>
    <property type="project" value="UniProtKB-ARBA"/>
</dbReference>
<feature type="compositionally biased region" description="Low complexity" evidence="15">
    <location>
        <begin position="2938"/>
        <end position="2950"/>
    </location>
</feature>
<dbReference type="STRING" id="1965070.A0A3S4RKN2"/>
<dbReference type="Gene3D" id="2.60.120.260">
    <property type="entry name" value="Galactose-binding domain-like"/>
    <property type="match status" value="1"/>
</dbReference>
<evidence type="ECO:0000256" key="9">
    <source>
        <dbReference type="ARBA" id="ARBA00022771"/>
    </source>
</evidence>
<dbReference type="InterPro" id="IPR013083">
    <property type="entry name" value="Znf_RING/FYVE/PHD"/>
</dbReference>
<dbReference type="EC" id="2.3.2.33" evidence="5"/>
<dbReference type="EMBL" id="NCKU01000093">
    <property type="protein sequence ID" value="RWS17339.1"/>
    <property type="molecule type" value="Genomic_DNA"/>
</dbReference>
<dbReference type="GO" id="GO:0008270">
    <property type="term" value="F:zinc ion binding"/>
    <property type="evidence" value="ECO:0007669"/>
    <property type="project" value="UniProtKB-KW"/>
</dbReference>
<dbReference type="GO" id="GO:0030424">
    <property type="term" value="C:axon"/>
    <property type="evidence" value="ECO:0007669"/>
    <property type="project" value="UniProtKB-SubCell"/>
</dbReference>
<dbReference type="FunFam" id="3.30.40.10:FF:000078">
    <property type="entry name" value="E3 ubiquitin-protein ligase MYCBP2 isoform X1"/>
    <property type="match status" value="1"/>
</dbReference>
<evidence type="ECO:0000256" key="5">
    <source>
        <dbReference type="ARBA" id="ARBA00012249"/>
    </source>
</evidence>
<keyword evidence="19" id="KW-1185">Reference proteome</keyword>
<keyword evidence="12" id="KW-0966">Cell projection</keyword>
<evidence type="ECO:0000256" key="8">
    <source>
        <dbReference type="ARBA" id="ARBA00022737"/>
    </source>
</evidence>
<evidence type="ECO:0000313" key="18">
    <source>
        <dbReference type="EMBL" id="RWS17339.1"/>
    </source>
</evidence>
<dbReference type="Gene3D" id="2.60.120.820">
    <property type="entry name" value="PHR domain"/>
    <property type="match status" value="2"/>
</dbReference>
<evidence type="ECO:0000256" key="12">
    <source>
        <dbReference type="ARBA" id="ARBA00023273"/>
    </source>
</evidence>
<feature type="region of interest" description="Disordered" evidence="15">
    <location>
        <begin position="2898"/>
        <end position="3028"/>
    </location>
</feature>
<dbReference type="PRINTS" id="PR00633">
    <property type="entry name" value="RCCNDNSATION"/>
</dbReference>
<reference evidence="18 19" key="1">
    <citation type="journal article" date="2018" name="Gigascience">
        <title>Genomes of trombidid mites reveal novel predicted allergens and laterally-transferred genes associated with secondary metabolism.</title>
        <authorList>
            <person name="Dong X."/>
            <person name="Chaisiri K."/>
            <person name="Xia D."/>
            <person name="Armstrong S.D."/>
            <person name="Fang Y."/>
            <person name="Donnelly M.J."/>
            <person name="Kadowaki T."/>
            <person name="McGarry J.W."/>
            <person name="Darby A.C."/>
            <person name="Makepeace B.L."/>
        </authorList>
    </citation>
    <scope>NUCLEOTIDE SEQUENCE [LARGE SCALE GENOMIC DNA]</scope>
    <source>
        <strain evidence="18">UoL-WK</strain>
    </source>
</reference>
<protein>
    <recommendedName>
        <fullName evidence="5">RCR-type E3 ubiquitin transferase</fullName>
        <ecNumber evidence="5">2.3.2.33</ecNumber>
    </recommendedName>
</protein>
<organism evidence="18 19">
    <name type="scientific">Dinothrombium tinctorium</name>
    <dbReference type="NCBI Taxonomy" id="1965070"/>
    <lineage>
        <taxon>Eukaryota</taxon>
        <taxon>Metazoa</taxon>
        <taxon>Ecdysozoa</taxon>
        <taxon>Arthropoda</taxon>
        <taxon>Chelicerata</taxon>
        <taxon>Arachnida</taxon>
        <taxon>Acari</taxon>
        <taxon>Acariformes</taxon>
        <taxon>Trombidiformes</taxon>
        <taxon>Prostigmata</taxon>
        <taxon>Anystina</taxon>
        <taxon>Parasitengona</taxon>
        <taxon>Trombidioidea</taxon>
        <taxon>Trombidiidae</taxon>
        <taxon>Dinothrombium</taxon>
    </lineage>
</organism>
<dbReference type="GO" id="GO:0005634">
    <property type="term" value="C:nucleus"/>
    <property type="evidence" value="ECO:0007669"/>
    <property type="project" value="TreeGrafter"/>
</dbReference>
<dbReference type="GO" id="GO:0061630">
    <property type="term" value="F:ubiquitin protein ligase activity"/>
    <property type="evidence" value="ECO:0007669"/>
    <property type="project" value="UniProtKB-EC"/>
</dbReference>
<dbReference type="SUPFAM" id="SSF49785">
    <property type="entry name" value="Galactose-binding domain-like"/>
    <property type="match status" value="1"/>
</dbReference>
<comment type="pathway">
    <text evidence="3">Protein modification; protein ubiquitination.</text>
</comment>
<dbReference type="GO" id="GO:0008582">
    <property type="term" value="P:regulation of synaptic assembly at neuromuscular junction"/>
    <property type="evidence" value="ECO:0007669"/>
    <property type="project" value="TreeGrafter"/>
</dbReference>
<dbReference type="SMART" id="SM01337">
    <property type="entry name" value="APC10"/>
    <property type="match status" value="1"/>
</dbReference>
<feature type="repeat" description="RCC1" evidence="14">
    <location>
        <begin position="978"/>
        <end position="1027"/>
    </location>
</feature>
<evidence type="ECO:0000259" key="16">
    <source>
        <dbReference type="PROSITE" id="PS50089"/>
    </source>
</evidence>
<dbReference type="InterPro" id="IPR000408">
    <property type="entry name" value="Reg_chr_condens"/>
</dbReference>